<evidence type="ECO:0008006" key="3">
    <source>
        <dbReference type="Google" id="ProtNLM"/>
    </source>
</evidence>
<evidence type="ECO:0000313" key="1">
    <source>
        <dbReference type="EMBL" id="QDE39484.1"/>
    </source>
</evidence>
<dbReference type="EMBL" id="CP041046">
    <property type="protein sequence ID" value="QDE39484.1"/>
    <property type="molecule type" value="Genomic_DNA"/>
</dbReference>
<dbReference type="Proteomes" id="UP000316093">
    <property type="component" value="Chromosome"/>
</dbReference>
<name>A0A4Y5Z363_9GAMM</name>
<keyword evidence="2" id="KW-1185">Reference proteome</keyword>
<accession>A0A4Y5Z363</accession>
<organism evidence="1 2">
    <name type="scientific">Luteibacter pinisoli</name>
    <dbReference type="NCBI Taxonomy" id="2589080"/>
    <lineage>
        <taxon>Bacteria</taxon>
        <taxon>Pseudomonadati</taxon>
        <taxon>Pseudomonadota</taxon>
        <taxon>Gammaproteobacteria</taxon>
        <taxon>Lysobacterales</taxon>
        <taxon>Rhodanobacteraceae</taxon>
        <taxon>Luteibacter</taxon>
    </lineage>
</organism>
<protein>
    <recommendedName>
        <fullName evidence="3">DUF3630 family protein</fullName>
    </recommendedName>
</protein>
<dbReference type="RefSeq" id="WP_139982149.1">
    <property type="nucleotide sequence ID" value="NZ_CP041046.1"/>
</dbReference>
<gene>
    <name evidence="1" type="ORF">FIV34_09855</name>
</gene>
<dbReference type="OrthoDB" id="6064750at2"/>
<reference evidence="1 2" key="1">
    <citation type="submission" date="2019-06" db="EMBL/GenBank/DDBJ databases">
        <title>A complete genome sequence for Luteibacter pinisoli MAH-14.</title>
        <authorList>
            <person name="Baltrus D.A."/>
        </authorList>
    </citation>
    <scope>NUCLEOTIDE SEQUENCE [LARGE SCALE GENOMIC DNA]</scope>
    <source>
        <strain evidence="1 2">MAH-14</strain>
    </source>
</reference>
<sequence length="103" mass="12032">MNQEVPALTKSIDESGRVLYHYWADQTWDGFDSLVKYLEKHWDGVPIEEVDEVYSRRWVLRFNAISIAICHDGLKGTYFVRDDGKSDQTLLESIEADLLRRLP</sequence>
<dbReference type="AlphaFoldDB" id="A0A4Y5Z363"/>
<evidence type="ECO:0000313" key="2">
    <source>
        <dbReference type="Proteomes" id="UP000316093"/>
    </source>
</evidence>
<dbReference type="KEGG" id="lpy:FIV34_09855"/>
<proteinExistence type="predicted"/>